<name>A0A1G1XKN9_9BACT</name>
<reference evidence="5 6" key="1">
    <citation type="journal article" date="2016" name="Nat. Commun.">
        <title>Thousands of microbial genomes shed light on interconnected biogeochemical processes in an aquifer system.</title>
        <authorList>
            <person name="Anantharaman K."/>
            <person name="Brown C.T."/>
            <person name="Hug L.A."/>
            <person name="Sharon I."/>
            <person name="Castelle C.J."/>
            <person name="Probst A.J."/>
            <person name="Thomas B.C."/>
            <person name="Singh A."/>
            <person name="Wilkins M.J."/>
            <person name="Karaoz U."/>
            <person name="Brodie E.L."/>
            <person name="Williams K.H."/>
            <person name="Hubbard S.S."/>
            <person name="Banfield J.F."/>
        </authorList>
    </citation>
    <scope>NUCLEOTIDE SEQUENCE [LARGE SCALE GENOMIC DNA]</scope>
</reference>
<protein>
    <recommendedName>
        <fullName evidence="7">ABC transporter substrate-binding protein</fullName>
    </recommendedName>
</protein>
<gene>
    <name evidence="5" type="ORF">A2570_01115</name>
</gene>
<feature type="transmembrane region" description="Helical" evidence="4">
    <location>
        <begin position="9"/>
        <end position="29"/>
    </location>
</feature>
<dbReference type="GO" id="GO:0042956">
    <property type="term" value="P:maltodextrin transmembrane transport"/>
    <property type="evidence" value="ECO:0007669"/>
    <property type="project" value="TreeGrafter"/>
</dbReference>
<keyword evidence="2" id="KW-0813">Transport</keyword>
<keyword evidence="4" id="KW-0472">Membrane</keyword>
<comment type="similarity">
    <text evidence="1">Belongs to the bacterial solute-binding protein 1 family.</text>
</comment>
<dbReference type="GO" id="GO:0015768">
    <property type="term" value="P:maltose transport"/>
    <property type="evidence" value="ECO:0007669"/>
    <property type="project" value="TreeGrafter"/>
</dbReference>
<sequence>MQLSQRQMMIIGGAIIGIVILLLILGTGIRPDRSRSQEIVVWGLFEDPEMFEEIAKAHLQETGNKIIYIQKNPITYEQELLNALAGGSGPDVFFFKNSWLLRHHDKVETAPDNLFTAGEIEENYPQIVARDFISESEVFAVPMFLDTLALFYNQDLLDQAAVPFPPKTWEELVEITPRLTKTDASRGIVYSGVALGTPNNTDHAADILSLLMIQAGSEIVDNEFNVTFHRTKAGEESLGFYSQFAKPTSKSYTWNDNFDSSIEEFAMGKVAIIFGYASDIQKIKSISPYFNLKIALMPQSRSASIRKDYASYWGLAVNKHSQKSLAAWNLISYLSQNEQSRDFQRKTQLPPAKRLLLSEVKNQPLMDVFSKQAYTAVSWPQPETNVVESIFKRGITDALSDRKSLNNIVSDMANEIDELFKKSI</sequence>
<dbReference type="SUPFAM" id="SSF53850">
    <property type="entry name" value="Periplasmic binding protein-like II"/>
    <property type="match status" value="1"/>
</dbReference>
<keyword evidence="4" id="KW-1133">Transmembrane helix</keyword>
<organism evidence="5 6">
    <name type="scientific">Candidatus Brennerbacteria bacterium RIFOXYD1_FULL_41_16</name>
    <dbReference type="NCBI Taxonomy" id="1797529"/>
    <lineage>
        <taxon>Bacteria</taxon>
        <taxon>Candidatus Brenneribacteriota</taxon>
    </lineage>
</organism>
<evidence type="ECO:0008006" key="7">
    <source>
        <dbReference type="Google" id="ProtNLM"/>
    </source>
</evidence>
<dbReference type="InterPro" id="IPR006059">
    <property type="entry name" value="SBP"/>
</dbReference>
<proteinExistence type="inferred from homology"/>
<dbReference type="AlphaFoldDB" id="A0A1G1XKN9"/>
<dbReference type="Gene3D" id="3.40.190.10">
    <property type="entry name" value="Periplasmic binding protein-like II"/>
    <property type="match status" value="1"/>
</dbReference>
<evidence type="ECO:0000313" key="5">
    <source>
        <dbReference type="EMBL" id="OGY40715.1"/>
    </source>
</evidence>
<dbReference type="PANTHER" id="PTHR30061:SF50">
    <property type="entry name" value="MALTOSE_MALTODEXTRIN-BINDING PERIPLASMIC PROTEIN"/>
    <property type="match status" value="1"/>
</dbReference>
<keyword evidence="3" id="KW-0732">Signal</keyword>
<keyword evidence="4" id="KW-0812">Transmembrane</keyword>
<dbReference type="GO" id="GO:0055052">
    <property type="term" value="C:ATP-binding cassette (ABC) transporter complex, substrate-binding subunit-containing"/>
    <property type="evidence" value="ECO:0007669"/>
    <property type="project" value="TreeGrafter"/>
</dbReference>
<dbReference type="GO" id="GO:1901982">
    <property type="term" value="F:maltose binding"/>
    <property type="evidence" value="ECO:0007669"/>
    <property type="project" value="TreeGrafter"/>
</dbReference>
<evidence type="ECO:0000256" key="3">
    <source>
        <dbReference type="ARBA" id="ARBA00022729"/>
    </source>
</evidence>
<evidence type="ECO:0000313" key="6">
    <source>
        <dbReference type="Proteomes" id="UP000178570"/>
    </source>
</evidence>
<comment type="caution">
    <text evidence="5">The sequence shown here is derived from an EMBL/GenBank/DDBJ whole genome shotgun (WGS) entry which is preliminary data.</text>
</comment>
<dbReference type="STRING" id="1797529.A2570_01115"/>
<dbReference type="PANTHER" id="PTHR30061">
    <property type="entry name" value="MALTOSE-BINDING PERIPLASMIC PROTEIN"/>
    <property type="match status" value="1"/>
</dbReference>
<dbReference type="Proteomes" id="UP000178570">
    <property type="component" value="Unassembled WGS sequence"/>
</dbReference>
<accession>A0A1G1XKN9</accession>
<evidence type="ECO:0000256" key="1">
    <source>
        <dbReference type="ARBA" id="ARBA00008520"/>
    </source>
</evidence>
<dbReference type="EMBL" id="MHHY01000006">
    <property type="protein sequence ID" value="OGY40715.1"/>
    <property type="molecule type" value="Genomic_DNA"/>
</dbReference>
<evidence type="ECO:0000256" key="4">
    <source>
        <dbReference type="SAM" id="Phobius"/>
    </source>
</evidence>
<dbReference type="Pfam" id="PF13416">
    <property type="entry name" value="SBP_bac_8"/>
    <property type="match status" value="1"/>
</dbReference>
<evidence type="ECO:0000256" key="2">
    <source>
        <dbReference type="ARBA" id="ARBA00022448"/>
    </source>
</evidence>